<evidence type="ECO:0000256" key="3">
    <source>
        <dbReference type="ARBA" id="ARBA00022525"/>
    </source>
</evidence>
<dbReference type="GO" id="GO:0005576">
    <property type="term" value="C:extracellular region"/>
    <property type="evidence" value="ECO:0007669"/>
    <property type="project" value="UniProtKB-SubCell"/>
</dbReference>
<protein>
    <submittedName>
        <fullName evidence="5">22160_t:CDS:1</fullName>
    </submittedName>
</protein>
<dbReference type="Proteomes" id="UP000789405">
    <property type="component" value="Unassembled WGS sequence"/>
</dbReference>
<proteinExistence type="predicted"/>
<name>A0A9N9FER4_9GLOM</name>
<comment type="subcellular location">
    <subcellularLocation>
        <location evidence="1">Host cell</location>
    </subcellularLocation>
    <subcellularLocation>
        <location evidence="2">Secreted</location>
    </subcellularLocation>
</comment>
<evidence type="ECO:0000259" key="4">
    <source>
        <dbReference type="Pfam" id="PF20147"/>
    </source>
</evidence>
<evidence type="ECO:0000313" key="6">
    <source>
        <dbReference type="Proteomes" id="UP000789405"/>
    </source>
</evidence>
<accession>A0A9N9FER4</accession>
<reference evidence="5" key="1">
    <citation type="submission" date="2021-06" db="EMBL/GenBank/DDBJ databases">
        <authorList>
            <person name="Kallberg Y."/>
            <person name="Tangrot J."/>
            <person name="Rosling A."/>
        </authorList>
    </citation>
    <scope>NUCLEOTIDE SEQUENCE</scope>
    <source>
        <strain evidence="5">MA453B</strain>
    </source>
</reference>
<keyword evidence="3" id="KW-0964">Secreted</keyword>
<dbReference type="Pfam" id="PF20147">
    <property type="entry name" value="Crinkler"/>
    <property type="match status" value="1"/>
</dbReference>
<comment type="caution">
    <text evidence="5">The sequence shown here is derived from an EMBL/GenBank/DDBJ whole genome shotgun (WGS) entry which is preliminary data.</text>
</comment>
<feature type="domain" description="Crinkler effector protein N-terminal" evidence="4">
    <location>
        <begin position="5"/>
        <end position="109"/>
    </location>
</feature>
<dbReference type="OrthoDB" id="2304312at2759"/>
<evidence type="ECO:0000313" key="5">
    <source>
        <dbReference type="EMBL" id="CAG8530466.1"/>
    </source>
</evidence>
<organism evidence="5 6">
    <name type="scientific">Dentiscutata erythropus</name>
    <dbReference type="NCBI Taxonomy" id="1348616"/>
    <lineage>
        <taxon>Eukaryota</taxon>
        <taxon>Fungi</taxon>
        <taxon>Fungi incertae sedis</taxon>
        <taxon>Mucoromycota</taxon>
        <taxon>Glomeromycotina</taxon>
        <taxon>Glomeromycetes</taxon>
        <taxon>Diversisporales</taxon>
        <taxon>Gigasporaceae</taxon>
        <taxon>Dentiscutata</taxon>
    </lineage>
</organism>
<gene>
    <name evidence="5" type="ORF">DERYTH_LOCUS4318</name>
</gene>
<dbReference type="EMBL" id="CAJVPY010001638">
    <property type="protein sequence ID" value="CAG8530466.1"/>
    <property type="molecule type" value="Genomic_DNA"/>
</dbReference>
<dbReference type="GO" id="GO:0043657">
    <property type="term" value="C:host cell"/>
    <property type="evidence" value="ECO:0007669"/>
    <property type="project" value="UniProtKB-SubCell"/>
</dbReference>
<dbReference type="AlphaFoldDB" id="A0A9N9FER4"/>
<evidence type="ECO:0000256" key="2">
    <source>
        <dbReference type="ARBA" id="ARBA00004613"/>
    </source>
</evidence>
<dbReference type="InterPro" id="IPR045379">
    <property type="entry name" value="Crinkler_N"/>
</dbReference>
<sequence length="290" mass="33191">MSDSINLFCLNQGESTEKLFVVDIEKDKTVAHLRKAIKKEKEIFYRNIDANDLVIWKVNIPVNDGDMQTNFALENNKEKGVQKLDCPVNKISDIFTETPATDHIHIIIEMVSPQGNMAKKYGEAMEKLYKALEDGIENVEDLVNDVEKYRKLACYEEALAEDNDLSQIYNNEESFVKSGDFSPIYDDNNEETLAKDVAFSTSYDDHYRKNVNSVNLLDQSTETSHLQLAMEDTKRAQELDPENKLLEENFAVTQKKINESNDDSIKAQEIKNLTSDTAIWTDLKHMGTFK</sequence>
<keyword evidence="6" id="KW-1185">Reference proteome</keyword>
<evidence type="ECO:0000256" key="1">
    <source>
        <dbReference type="ARBA" id="ARBA00004340"/>
    </source>
</evidence>